<dbReference type="Gene3D" id="3.90.1560.10">
    <property type="entry name" value="ComB-like"/>
    <property type="match status" value="1"/>
</dbReference>
<comment type="cofactor">
    <cofactor evidence="1">
        <name>Mg(2+)</name>
        <dbReference type="ChEBI" id="CHEBI:18420"/>
    </cofactor>
</comment>
<dbReference type="GO" id="GO:0050545">
    <property type="term" value="F:sulfopyruvate decarboxylase activity"/>
    <property type="evidence" value="ECO:0007669"/>
    <property type="project" value="TreeGrafter"/>
</dbReference>
<evidence type="ECO:0000256" key="2">
    <source>
        <dbReference type="ARBA" id="ARBA00009997"/>
    </source>
</evidence>
<keyword evidence="9" id="KW-1185">Reference proteome</keyword>
<organism evidence="8 9">
    <name type="scientific">Deinobacterium chartae</name>
    <dbReference type="NCBI Taxonomy" id="521158"/>
    <lineage>
        <taxon>Bacteria</taxon>
        <taxon>Thermotogati</taxon>
        <taxon>Deinococcota</taxon>
        <taxon>Deinococci</taxon>
        <taxon>Deinococcales</taxon>
        <taxon>Deinococcaceae</taxon>
        <taxon>Deinobacterium</taxon>
    </lineage>
</organism>
<comment type="catalytic activity">
    <reaction evidence="7">
        <text>(2R)-O-phospho-3-sulfolactate + H2O = (2R)-3-sulfolactate + phosphate</text>
        <dbReference type="Rhea" id="RHEA:23416"/>
        <dbReference type="ChEBI" id="CHEBI:15377"/>
        <dbReference type="ChEBI" id="CHEBI:15597"/>
        <dbReference type="ChEBI" id="CHEBI:43474"/>
        <dbReference type="ChEBI" id="CHEBI:58738"/>
        <dbReference type="EC" id="3.1.3.71"/>
    </reaction>
</comment>
<evidence type="ECO:0000256" key="4">
    <source>
        <dbReference type="ARBA" id="ARBA00021948"/>
    </source>
</evidence>
<dbReference type="EMBL" id="JACHHG010000006">
    <property type="protein sequence ID" value="MBB6098462.1"/>
    <property type="molecule type" value="Genomic_DNA"/>
</dbReference>
<reference evidence="8 9" key="1">
    <citation type="submission" date="2020-08" db="EMBL/GenBank/DDBJ databases">
        <title>Genomic Encyclopedia of Type Strains, Phase IV (KMG-IV): sequencing the most valuable type-strain genomes for metagenomic binning, comparative biology and taxonomic classification.</title>
        <authorList>
            <person name="Goeker M."/>
        </authorList>
    </citation>
    <scope>NUCLEOTIDE SEQUENCE [LARGE SCALE GENOMIC DNA]</scope>
    <source>
        <strain evidence="8 9">DSM 21458</strain>
    </source>
</reference>
<dbReference type="InterPro" id="IPR005238">
    <property type="entry name" value="ComB-like"/>
</dbReference>
<sequence length="238" mass="25767">MRLKVDLLPKSSYPDVVIVVDVLRATTTAPILLGVTDQLFVTPSLRSARAYAQEHGLLLAGEREGMPPEGFNYGASPAALRTLKLDRDVVLTTENGPRALEQVEGAKSVLLGSFYNARAVLEEAARRATEEIALVCAGQNGNETLEDTVCAGFLARRLEKMLPEVELRDSARLAMALLRAFPDPQEALVQSTAGKLLARLDLHEDLAVSSLISQTEVVPVLKDTLGGEGGKIYRFERA</sequence>
<dbReference type="GO" id="GO:0050532">
    <property type="term" value="F:2-phosphosulfolactate phosphatase activity"/>
    <property type="evidence" value="ECO:0007669"/>
    <property type="project" value="UniProtKB-EC"/>
</dbReference>
<comment type="caution">
    <text evidence="8">The sequence shown here is derived from an EMBL/GenBank/DDBJ whole genome shotgun (WGS) entry which is preliminary data.</text>
</comment>
<dbReference type="RefSeq" id="WP_183986905.1">
    <property type="nucleotide sequence ID" value="NZ_JACHHG010000006.1"/>
</dbReference>
<dbReference type="GO" id="GO:0000287">
    <property type="term" value="F:magnesium ion binding"/>
    <property type="evidence" value="ECO:0007669"/>
    <property type="project" value="InterPro"/>
</dbReference>
<dbReference type="AlphaFoldDB" id="A0A841I354"/>
<evidence type="ECO:0000256" key="7">
    <source>
        <dbReference type="ARBA" id="ARBA00033711"/>
    </source>
</evidence>
<comment type="similarity">
    <text evidence="2">Belongs to the ComB family.</text>
</comment>
<dbReference type="PANTHER" id="PTHR37311">
    <property type="entry name" value="2-PHOSPHOSULFOLACTATE PHOSPHATASE-RELATED"/>
    <property type="match status" value="1"/>
</dbReference>
<keyword evidence="6" id="KW-0460">Magnesium</keyword>
<keyword evidence="5 8" id="KW-0378">Hydrolase</keyword>
<evidence type="ECO:0000256" key="1">
    <source>
        <dbReference type="ARBA" id="ARBA00001946"/>
    </source>
</evidence>
<dbReference type="PANTHER" id="PTHR37311:SF1">
    <property type="entry name" value="2-PHOSPHOSULFOLACTATE PHOSPHATASE-RELATED"/>
    <property type="match status" value="1"/>
</dbReference>
<evidence type="ECO:0000256" key="6">
    <source>
        <dbReference type="ARBA" id="ARBA00022842"/>
    </source>
</evidence>
<dbReference type="InterPro" id="IPR036702">
    <property type="entry name" value="ComB-like_sf"/>
</dbReference>
<evidence type="ECO:0000313" key="8">
    <source>
        <dbReference type="EMBL" id="MBB6098462.1"/>
    </source>
</evidence>
<dbReference type="SUPFAM" id="SSF142823">
    <property type="entry name" value="ComB-like"/>
    <property type="match status" value="1"/>
</dbReference>
<accession>A0A841I354</accession>
<proteinExistence type="inferred from homology"/>
<protein>
    <recommendedName>
        <fullName evidence="4">Probable 2-phosphosulfolactate phosphatase</fullName>
        <ecNumber evidence="3">3.1.3.71</ecNumber>
    </recommendedName>
</protein>
<evidence type="ECO:0000256" key="5">
    <source>
        <dbReference type="ARBA" id="ARBA00022801"/>
    </source>
</evidence>
<name>A0A841I354_9DEIO</name>
<gene>
    <name evidence="8" type="ORF">HNR42_001896</name>
</gene>
<evidence type="ECO:0000256" key="3">
    <source>
        <dbReference type="ARBA" id="ARBA00012953"/>
    </source>
</evidence>
<dbReference type="EC" id="3.1.3.71" evidence="3"/>
<evidence type="ECO:0000313" key="9">
    <source>
        <dbReference type="Proteomes" id="UP000569951"/>
    </source>
</evidence>
<dbReference type="Proteomes" id="UP000569951">
    <property type="component" value="Unassembled WGS sequence"/>
</dbReference>
<dbReference type="Pfam" id="PF04029">
    <property type="entry name" value="2-ph_phosp"/>
    <property type="match status" value="1"/>
</dbReference>